<dbReference type="InterPro" id="IPR036510">
    <property type="entry name" value="Ribosomal_bS20_sf"/>
</dbReference>
<evidence type="ECO:0000256" key="1">
    <source>
        <dbReference type="ARBA" id="ARBA00003134"/>
    </source>
</evidence>
<dbReference type="SUPFAM" id="SSF46992">
    <property type="entry name" value="Ribosomal protein S20"/>
    <property type="match status" value="1"/>
</dbReference>
<evidence type="ECO:0000256" key="7">
    <source>
        <dbReference type="ARBA" id="ARBA00035136"/>
    </source>
</evidence>
<dbReference type="Proteomes" id="UP000715095">
    <property type="component" value="Unassembled WGS sequence"/>
</dbReference>
<evidence type="ECO:0000313" key="10">
    <source>
        <dbReference type="Proteomes" id="UP000715095"/>
    </source>
</evidence>
<dbReference type="Pfam" id="PF01649">
    <property type="entry name" value="Ribosomal_S20p"/>
    <property type="match status" value="1"/>
</dbReference>
<protein>
    <recommendedName>
        <fullName evidence="7 8">Small ribosomal subunit protein bS20</fullName>
    </recommendedName>
</protein>
<dbReference type="PANTHER" id="PTHR33398:SF1">
    <property type="entry name" value="SMALL RIBOSOMAL SUBUNIT PROTEIN BS20C"/>
    <property type="match status" value="1"/>
</dbReference>
<name>A0ABS2DRE4_9BURK</name>
<dbReference type="Gene3D" id="1.20.58.110">
    <property type="entry name" value="Ribosomal protein S20"/>
    <property type="match status" value="1"/>
</dbReference>
<evidence type="ECO:0000313" key="9">
    <source>
        <dbReference type="EMBL" id="MBM6703910.1"/>
    </source>
</evidence>
<dbReference type="GO" id="GO:0005840">
    <property type="term" value="C:ribosome"/>
    <property type="evidence" value="ECO:0007669"/>
    <property type="project" value="UniProtKB-KW"/>
</dbReference>
<evidence type="ECO:0000256" key="6">
    <source>
        <dbReference type="ARBA" id="ARBA00023274"/>
    </source>
</evidence>
<comment type="similarity">
    <text evidence="2 8">Belongs to the bacterial ribosomal protein bS20 family.</text>
</comment>
<sequence length="87" mass="9553">MANTKQARKRARQTVARNLHLASQRSQYRTAIKKVRKLVAAGDKAAAQEAFKTAESVIDTMARKRVLHGNAAARHKSRLAASIKAMA</sequence>
<dbReference type="NCBIfam" id="TIGR00029">
    <property type="entry name" value="S20"/>
    <property type="match status" value="1"/>
</dbReference>
<evidence type="ECO:0000256" key="8">
    <source>
        <dbReference type="HAMAP-Rule" id="MF_00500"/>
    </source>
</evidence>
<dbReference type="PANTHER" id="PTHR33398">
    <property type="entry name" value="30S RIBOSOMAL PROTEIN S20"/>
    <property type="match status" value="1"/>
</dbReference>
<evidence type="ECO:0000256" key="4">
    <source>
        <dbReference type="ARBA" id="ARBA00022884"/>
    </source>
</evidence>
<keyword evidence="6 8" id="KW-0687">Ribonucleoprotein</keyword>
<dbReference type="EMBL" id="JACJJC010000006">
    <property type="protein sequence ID" value="MBM6703910.1"/>
    <property type="molecule type" value="Genomic_DNA"/>
</dbReference>
<dbReference type="RefSeq" id="WP_205102377.1">
    <property type="nucleotide sequence ID" value="NZ_JACJJC010000006.1"/>
</dbReference>
<keyword evidence="3 8" id="KW-0699">rRNA-binding</keyword>
<keyword evidence="10" id="KW-1185">Reference proteome</keyword>
<keyword evidence="5 8" id="KW-0689">Ribosomal protein</keyword>
<organism evidence="9 10">
    <name type="scientific">Sutterella massiliensis</name>
    <dbReference type="NCBI Taxonomy" id="1816689"/>
    <lineage>
        <taxon>Bacteria</taxon>
        <taxon>Pseudomonadati</taxon>
        <taxon>Pseudomonadota</taxon>
        <taxon>Betaproteobacteria</taxon>
        <taxon>Burkholderiales</taxon>
        <taxon>Sutterellaceae</taxon>
        <taxon>Sutterella</taxon>
    </lineage>
</organism>
<evidence type="ECO:0000256" key="2">
    <source>
        <dbReference type="ARBA" id="ARBA00007634"/>
    </source>
</evidence>
<dbReference type="HAMAP" id="MF_00500">
    <property type="entry name" value="Ribosomal_bS20"/>
    <property type="match status" value="1"/>
</dbReference>
<evidence type="ECO:0000256" key="3">
    <source>
        <dbReference type="ARBA" id="ARBA00022730"/>
    </source>
</evidence>
<accession>A0ABS2DRE4</accession>
<keyword evidence="4 8" id="KW-0694">RNA-binding</keyword>
<evidence type="ECO:0000256" key="5">
    <source>
        <dbReference type="ARBA" id="ARBA00022980"/>
    </source>
</evidence>
<proteinExistence type="inferred from homology"/>
<dbReference type="InterPro" id="IPR002583">
    <property type="entry name" value="Ribosomal_bS20"/>
</dbReference>
<reference evidence="9 10" key="1">
    <citation type="journal article" date="2021" name="Sci. Rep.">
        <title>The distribution of antibiotic resistance genes in chicken gut microbiota commensals.</title>
        <authorList>
            <person name="Juricova H."/>
            <person name="Matiasovicova J."/>
            <person name="Kubasova T."/>
            <person name="Cejkova D."/>
            <person name="Rychlik I."/>
        </authorList>
    </citation>
    <scope>NUCLEOTIDE SEQUENCE [LARGE SCALE GENOMIC DNA]</scope>
    <source>
        <strain evidence="9 10">An829</strain>
    </source>
</reference>
<comment type="function">
    <text evidence="1 8">Binds directly to 16S ribosomal RNA.</text>
</comment>
<comment type="caution">
    <text evidence="9">The sequence shown here is derived from an EMBL/GenBank/DDBJ whole genome shotgun (WGS) entry which is preliminary data.</text>
</comment>
<gene>
    <name evidence="8 9" type="primary">rpsT</name>
    <name evidence="9" type="ORF">H6A60_05350</name>
</gene>